<name>A0A559KCH9_9BACL</name>
<organism evidence="1 2">
    <name type="scientific">Paenibacillus cremeus</name>
    <dbReference type="NCBI Taxonomy" id="2163881"/>
    <lineage>
        <taxon>Bacteria</taxon>
        <taxon>Bacillati</taxon>
        <taxon>Bacillota</taxon>
        <taxon>Bacilli</taxon>
        <taxon>Bacillales</taxon>
        <taxon>Paenibacillaceae</taxon>
        <taxon>Paenibacillus</taxon>
    </lineage>
</organism>
<reference evidence="1 2" key="1">
    <citation type="submission" date="2019-07" db="EMBL/GenBank/DDBJ databases">
        <authorList>
            <person name="Kim J."/>
        </authorList>
    </citation>
    <scope>NUCLEOTIDE SEQUENCE [LARGE SCALE GENOMIC DNA]</scope>
    <source>
        <strain evidence="1 2">JC52</strain>
    </source>
</reference>
<comment type="caution">
    <text evidence="1">The sequence shown here is derived from an EMBL/GenBank/DDBJ whole genome shotgun (WGS) entry which is preliminary data.</text>
</comment>
<proteinExistence type="predicted"/>
<dbReference type="EMBL" id="VNJI01000011">
    <property type="protein sequence ID" value="TVY09825.1"/>
    <property type="molecule type" value="Genomic_DNA"/>
</dbReference>
<gene>
    <name evidence="1" type="ORF">FPZ49_10645</name>
</gene>
<accession>A0A559KCH9</accession>
<dbReference type="RefSeq" id="WP_144846320.1">
    <property type="nucleotide sequence ID" value="NZ_VNJI01000011.1"/>
</dbReference>
<sequence length="65" mass="7902">MDSTKEMQIQSYGLYLNEMKQRGVSMIPIDQHIKLFEHYIELSEYMQRSHEKFSNVMDILRSFKK</sequence>
<evidence type="ECO:0000313" key="2">
    <source>
        <dbReference type="Proteomes" id="UP000317036"/>
    </source>
</evidence>
<dbReference type="AlphaFoldDB" id="A0A559KCH9"/>
<dbReference type="Proteomes" id="UP000317036">
    <property type="component" value="Unassembled WGS sequence"/>
</dbReference>
<keyword evidence="2" id="KW-1185">Reference proteome</keyword>
<evidence type="ECO:0000313" key="1">
    <source>
        <dbReference type="EMBL" id="TVY09825.1"/>
    </source>
</evidence>
<protein>
    <submittedName>
        <fullName evidence="1">Uncharacterized protein</fullName>
    </submittedName>
</protein>